<dbReference type="OrthoDB" id="2328234at2"/>
<evidence type="ECO:0000313" key="2">
    <source>
        <dbReference type="EMBL" id="KRM09237.1"/>
    </source>
</evidence>
<evidence type="ECO:0000313" key="3">
    <source>
        <dbReference type="Proteomes" id="UP000019488"/>
    </source>
</evidence>
<dbReference type="EMBL" id="AZFY01000053">
    <property type="protein sequence ID" value="KRM09237.1"/>
    <property type="molecule type" value="Genomic_DNA"/>
</dbReference>
<protein>
    <submittedName>
        <fullName evidence="1">Uncharacterized protein</fullName>
    </submittedName>
</protein>
<evidence type="ECO:0000313" key="1">
    <source>
        <dbReference type="EMBL" id="GAF36682.1"/>
    </source>
</evidence>
<dbReference type="AlphaFoldDB" id="X0PHY6"/>
<organism evidence="1 3">
    <name type="scientific">Lentilactobacillus farraginis DSM 18382 = JCM 14108</name>
    <dbReference type="NCBI Taxonomy" id="1423743"/>
    <lineage>
        <taxon>Bacteria</taxon>
        <taxon>Bacillati</taxon>
        <taxon>Bacillota</taxon>
        <taxon>Bacilli</taxon>
        <taxon>Lactobacillales</taxon>
        <taxon>Lactobacillaceae</taxon>
        <taxon>Lentilactobacillus</taxon>
    </lineage>
</organism>
<dbReference type="STRING" id="1423743.FD41_GL002715"/>
<accession>X0PHY6</accession>
<sequence>MITIEAAGKAKRKVEETYIVYDGENHDDVMNFVKPLDSHVTKKKNKIQIVTPRGATSAEPEEVIVKSPGNRIEIFSQDEFAAVYDVL</sequence>
<name>X0PHY6_9LACO</name>
<dbReference type="Proteomes" id="UP000019488">
    <property type="component" value="Unassembled WGS sequence"/>
</dbReference>
<dbReference type="Proteomes" id="UP000051966">
    <property type="component" value="Unassembled WGS sequence"/>
</dbReference>
<evidence type="ECO:0000313" key="4">
    <source>
        <dbReference type="Proteomes" id="UP000051966"/>
    </source>
</evidence>
<reference evidence="2 4" key="2">
    <citation type="journal article" date="2015" name="Genome Announc.">
        <title>Expanding the biotechnology potential of lactobacilli through comparative genomics of 213 strains and associated genera.</title>
        <authorList>
            <person name="Sun Z."/>
            <person name="Harris H.M."/>
            <person name="McCann A."/>
            <person name="Guo C."/>
            <person name="Argimon S."/>
            <person name="Zhang W."/>
            <person name="Yang X."/>
            <person name="Jeffery I.B."/>
            <person name="Cooney J.C."/>
            <person name="Kagawa T.F."/>
            <person name="Liu W."/>
            <person name="Song Y."/>
            <person name="Salvetti E."/>
            <person name="Wrobel A."/>
            <person name="Rasinkangas P."/>
            <person name="Parkhill J."/>
            <person name="Rea M.C."/>
            <person name="O'Sullivan O."/>
            <person name="Ritari J."/>
            <person name="Douillard F.P."/>
            <person name="Paul Ross R."/>
            <person name="Yang R."/>
            <person name="Briner A.E."/>
            <person name="Felis G.E."/>
            <person name="de Vos W.M."/>
            <person name="Barrangou R."/>
            <person name="Klaenhammer T.R."/>
            <person name="Caufield P.W."/>
            <person name="Cui Y."/>
            <person name="Zhang H."/>
            <person name="O'Toole P.W."/>
        </authorList>
    </citation>
    <scope>NUCLEOTIDE SEQUENCE [LARGE SCALE GENOMIC DNA]</scope>
    <source>
        <strain evidence="2 4">DSM 18382</strain>
    </source>
</reference>
<dbReference type="PATRIC" id="fig|1423743.5.peg.2792"/>
<proteinExistence type="predicted"/>
<dbReference type="EMBL" id="BAKI01000015">
    <property type="protein sequence ID" value="GAF36682.1"/>
    <property type="molecule type" value="Genomic_DNA"/>
</dbReference>
<comment type="caution">
    <text evidence="1">The sequence shown here is derived from an EMBL/GenBank/DDBJ whole genome shotgun (WGS) entry which is preliminary data.</text>
</comment>
<gene>
    <name evidence="2" type="ORF">FD41_GL002715</name>
    <name evidence="1" type="ORF">JCM14108_1660</name>
</gene>
<keyword evidence="4" id="KW-1185">Reference proteome</keyword>
<reference evidence="1" key="1">
    <citation type="journal article" date="2014" name="Genome Announc.">
        <title>Draft Genome Sequences of Two Lactobacillus Strains, L. farraginis JCM 14108T and L. composti JCM 14202T, Isolated from Compost of Distilled Shochu Residue.</title>
        <authorList>
            <person name="Yuki M."/>
            <person name="Oshima K."/>
            <person name="Suda W."/>
            <person name="Kitahara M."/>
            <person name="Kitamura K."/>
            <person name="Iida T."/>
            <person name="Hattori M."/>
            <person name="Ohkuma M."/>
        </authorList>
    </citation>
    <scope>NUCLEOTIDE SEQUENCE [LARGE SCALE GENOMIC DNA]</scope>
    <source>
        <strain evidence="1">JCM 14108</strain>
    </source>
</reference>
<dbReference type="RefSeq" id="WP_035179582.1">
    <property type="nucleotide sequence ID" value="NZ_AZFY01000053.1"/>
</dbReference>